<reference evidence="2" key="1">
    <citation type="submission" date="2022-12" db="EMBL/GenBank/DDBJ databases">
        <title>Draft genome assemblies for two species of Escallonia (Escalloniales).</title>
        <authorList>
            <person name="Chanderbali A."/>
            <person name="Dervinis C."/>
            <person name="Anghel I."/>
            <person name="Soltis D."/>
            <person name="Soltis P."/>
            <person name="Zapata F."/>
        </authorList>
    </citation>
    <scope>NUCLEOTIDE SEQUENCE</scope>
    <source>
        <strain evidence="2">UCBG64.0493</strain>
        <tissue evidence="2">Leaf</tissue>
    </source>
</reference>
<keyword evidence="3" id="KW-1185">Reference proteome</keyword>
<name>A0AA88VA81_9ASTE</name>
<evidence type="ECO:0000313" key="2">
    <source>
        <dbReference type="EMBL" id="KAK3003324.1"/>
    </source>
</evidence>
<dbReference type="Proteomes" id="UP001188597">
    <property type="component" value="Unassembled WGS sequence"/>
</dbReference>
<feature type="region of interest" description="Disordered" evidence="1">
    <location>
        <begin position="1"/>
        <end position="24"/>
    </location>
</feature>
<organism evidence="2 3">
    <name type="scientific">Escallonia herrerae</name>
    <dbReference type="NCBI Taxonomy" id="1293975"/>
    <lineage>
        <taxon>Eukaryota</taxon>
        <taxon>Viridiplantae</taxon>
        <taxon>Streptophyta</taxon>
        <taxon>Embryophyta</taxon>
        <taxon>Tracheophyta</taxon>
        <taxon>Spermatophyta</taxon>
        <taxon>Magnoliopsida</taxon>
        <taxon>eudicotyledons</taxon>
        <taxon>Gunneridae</taxon>
        <taxon>Pentapetalae</taxon>
        <taxon>asterids</taxon>
        <taxon>campanulids</taxon>
        <taxon>Escalloniales</taxon>
        <taxon>Escalloniaceae</taxon>
        <taxon>Escallonia</taxon>
    </lineage>
</organism>
<sequence length="80" mass="8925">MAWARDGGGRSAVSVGSDGVSGGGVRLAMSSIRWRRCWVVPTLMHDDIDHDIFTFVHLVDDNFEFKLGMMFNSEDEAFNT</sequence>
<dbReference type="AlphaFoldDB" id="A0AA88VA81"/>
<dbReference type="EMBL" id="JAVXUP010002435">
    <property type="protein sequence ID" value="KAK3003324.1"/>
    <property type="molecule type" value="Genomic_DNA"/>
</dbReference>
<proteinExistence type="predicted"/>
<gene>
    <name evidence="2" type="ORF">RJ639_020171</name>
</gene>
<comment type="caution">
    <text evidence="2">The sequence shown here is derived from an EMBL/GenBank/DDBJ whole genome shotgun (WGS) entry which is preliminary data.</text>
</comment>
<evidence type="ECO:0000256" key="1">
    <source>
        <dbReference type="SAM" id="MobiDB-lite"/>
    </source>
</evidence>
<accession>A0AA88VA81</accession>
<evidence type="ECO:0000313" key="3">
    <source>
        <dbReference type="Proteomes" id="UP001188597"/>
    </source>
</evidence>
<protein>
    <submittedName>
        <fullName evidence="2">Uncharacterized protein</fullName>
    </submittedName>
</protein>